<feature type="compositionally biased region" description="Polar residues" evidence="1">
    <location>
        <begin position="377"/>
        <end position="410"/>
    </location>
</feature>
<name>A0ABP0I0Y5_9DINO</name>
<feature type="region of interest" description="Disordered" evidence="1">
    <location>
        <begin position="145"/>
        <end position="181"/>
    </location>
</feature>
<organism evidence="2 3">
    <name type="scientific">Durusdinium trenchii</name>
    <dbReference type="NCBI Taxonomy" id="1381693"/>
    <lineage>
        <taxon>Eukaryota</taxon>
        <taxon>Sar</taxon>
        <taxon>Alveolata</taxon>
        <taxon>Dinophyceae</taxon>
        <taxon>Suessiales</taxon>
        <taxon>Symbiodiniaceae</taxon>
        <taxon>Durusdinium</taxon>
    </lineage>
</organism>
<feature type="non-terminal residue" evidence="2">
    <location>
        <position position="942"/>
    </location>
</feature>
<feature type="non-terminal residue" evidence="2">
    <location>
        <position position="1"/>
    </location>
</feature>
<feature type="compositionally biased region" description="Basic and acidic residues" evidence="1">
    <location>
        <begin position="754"/>
        <end position="764"/>
    </location>
</feature>
<gene>
    <name evidence="2" type="ORF">SCF082_LOCUS4132</name>
</gene>
<evidence type="ECO:0000313" key="3">
    <source>
        <dbReference type="Proteomes" id="UP001642464"/>
    </source>
</evidence>
<evidence type="ECO:0000313" key="2">
    <source>
        <dbReference type="EMBL" id="CAK8994914.1"/>
    </source>
</evidence>
<comment type="caution">
    <text evidence="2">The sequence shown here is derived from an EMBL/GenBank/DDBJ whole genome shotgun (WGS) entry which is preliminary data.</text>
</comment>
<keyword evidence="3" id="KW-1185">Reference proteome</keyword>
<evidence type="ECO:0000256" key="1">
    <source>
        <dbReference type="SAM" id="MobiDB-lite"/>
    </source>
</evidence>
<reference evidence="2 3" key="1">
    <citation type="submission" date="2024-02" db="EMBL/GenBank/DDBJ databases">
        <authorList>
            <person name="Chen Y."/>
            <person name="Shah S."/>
            <person name="Dougan E. K."/>
            <person name="Thang M."/>
            <person name="Chan C."/>
        </authorList>
    </citation>
    <scope>NUCLEOTIDE SEQUENCE [LARGE SCALE GENOMIC DNA]</scope>
</reference>
<accession>A0ABP0I0Y5</accession>
<dbReference type="EMBL" id="CAXAMM010002135">
    <property type="protein sequence ID" value="CAK8994914.1"/>
    <property type="molecule type" value="Genomic_DNA"/>
</dbReference>
<sequence>LPDSSETLVGYDEIEAENSSKNMVLSCHRNILAFCSSEEVKLLMNFSKGSLHVTDVREWLRVHETELDFKISNKEAIKTTDKKGIYLAEHVDDSLDTPEIDEADSEYEVLMAAAEELGLDPVTSAPDEEIFEESDAKEILATMVRDHGQGKGRGKSGGKRTFQQASRMKKTKELSREYGRGRSGFLPTGTYRVSVEELKRKTRCSVCHQIGHWHRDRECPGKAGASKEVQLLESDEALFIHFLEYQDYKNEQQAEVHHLSRDDEWDPLQEAVSQRMHQQQKRSRAMEQKRDAIPQWRRLALRLLLMIRQMMISQISNRLHMSGPPGMRTRLVINELENMSESDLEVSPTGRTGATQTGGFLSSQWRKGQEDTGLHPRTSSSKNSGAAQVGTSISGDVTEYGQQSTTSPMPLSSDDHTPDLEEGGDQPFWSPSPNKKGVIPLLPTADPQTAKYPTQMDPKICPRYNVTKAGSNGWIEQTRCIDCQTILERKQRTKPASAASSHQDSAIPGDQQAWEEFQEFKQFCQMQRRRTLLDSGCCDIISLDRQVDEHYYTSEETAEIFAEGEDLIPALDAPFYGSQENEFTIQAKEHLPAGDWKFWTRTDLQVDKYQTTKGDGPHFNLVDYRLTFNLETKELIKLESVSDLNSDELEKALESENQNIVTVFAWQKLRELAGSRQVSLERRVRAKTAIGDYAERSADPPGEQPAPESGAVLPPPGLAPAVDGQGQPFVSEPDLEYTPSEPPIEPELPDTEMTADHGEKREHEDDTTEDIVSPPDKRQRVEFLETVLQKCGMTKKRKEHTAKDFTGKDWHRLIKAIAKEINQNLASGAYELLDRTTSEEVRRSKLDKIMGSRYVLVKKPLEDAEVDKARVEDLSLDDQEHGPVKDYKLGKNQQKAGRFTGKDIRQLGDGSIENNQSYYVGDKVKLIPLEKKRRSQRYDKCT</sequence>
<feature type="region of interest" description="Disordered" evidence="1">
    <location>
        <begin position="341"/>
        <end position="454"/>
    </location>
</feature>
<feature type="compositionally biased region" description="Polar residues" evidence="1">
    <location>
        <begin position="349"/>
        <end position="366"/>
    </location>
</feature>
<proteinExistence type="predicted"/>
<protein>
    <submittedName>
        <fullName evidence="2">GRF-type domain-containing protein</fullName>
    </submittedName>
</protein>
<feature type="region of interest" description="Disordered" evidence="1">
    <location>
        <begin position="691"/>
        <end position="776"/>
    </location>
</feature>
<feature type="compositionally biased region" description="Basic and acidic residues" evidence="1">
    <location>
        <begin position="171"/>
        <end position="180"/>
    </location>
</feature>
<dbReference type="Proteomes" id="UP001642464">
    <property type="component" value="Unassembled WGS sequence"/>
</dbReference>